<organism evidence="9 10">
    <name type="scientific">Thalassobacillus cyri</name>
    <dbReference type="NCBI Taxonomy" id="571932"/>
    <lineage>
        <taxon>Bacteria</taxon>
        <taxon>Bacillati</taxon>
        <taxon>Bacillota</taxon>
        <taxon>Bacilli</taxon>
        <taxon>Bacillales</taxon>
        <taxon>Bacillaceae</taxon>
        <taxon>Thalassobacillus</taxon>
    </lineage>
</organism>
<feature type="transmembrane region" description="Helical" evidence="6">
    <location>
        <begin position="57"/>
        <end position="77"/>
    </location>
</feature>
<dbReference type="OrthoDB" id="48231at2"/>
<evidence type="ECO:0000313" key="9">
    <source>
        <dbReference type="EMBL" id="SEB17932.1"/>
    </source>
</evidence>
<dbReference type="GO" id="GO:0005886">
    <property type="term" value="C:plasma membrane"/>
    <property type="evidence" value="ECO:0007669"/>
    <property type="project" value="UniProtKB-SubCell"/>
</dbReference>
<dbReference type="PANTHER" id="PTHR40060:SF1">
    <property type="entry name" value="UPF0316 PROTEIN YEBE"/>
    <property type="match status" value="1"/>
</dbReference>
<keyword evidence="2 6" id="KW-1003">Cell membrane</keyword>
<feature type="domain" description="DUF5698" evidence="8">
    <location>
        <begin position="18"/>
        <end position="74"/>
    </location>
</feature>
<dbReference type="InterPro" id="IPR044035">
    <property type="entry name" value="DUF5698"/>
</dbReference>
<dbReference type="AlphaFoldDB" id="A0A1H4H9Z9"/>
<accession>A0A1H4H9Z9</accession>
<evidence type="ECO:0000256" key="3">
    <source>
        <dbReference type="ARBA" id="ARBA00022692"/>
    </source>
</evidence>
<keyword evidence="5 6" id="KW-0472">Membrane</keyword>
<dbReference type="Proteomes" id="UP000198584">
    <property type="component" value="Unassembled WGS sequence"/>
</dbReference>
<evidence type="ECO:0000256" key="6">
    <source>
        <dbReference type="HAMAP-Rule" id="MF_01515"/>
    </source>
</evidence>
<dbReference type="InterPro" id="IPR022930">
    <property type="entry name" value="UPF0316"/>
</dbReference>
<comment type="similarity">
    <text evidence="6">Belongs to the UPF0316 family.</text>
</comment>
<dbReference type="CDD" id="cd16381">
    <property type="entry name" value="YitT_C_like_1"/>
    <property type="match status" value="1"/>
</dbReference>
<dbReference type="RefSeq" id="WP_093046656.1">
    <property type="nucleotide sequence ID" value="NZ_FNQR01000024.1"/>
</dbReference>
<dbReference type="PANTHER" id="PTHR40060">
    <property type="entry name" value="UPF0316 PROTEIN YEBE"/>
    <property type="match status" value="1"/>
</dbReference>
<evidence type="ECO:0000259" key="8">
    <source>
        <dbReference type="Pfam" id="PF18955"/>
    </source>
</evidence>
<evidence type="ECO:0000256" key="4">
    <source>
        <dbReference type="ARBA" id="ARBA00022989"/>
    </source>
</evidence>
<keyword evidence="10" id="KW-1185">Reference proteome</keyword>
<protein>
    <recommendedName>
        <fullName evidence="6">UPF0316 protein SAMN05421743_1241</fullName>
    </recommendedName>
</protein>
<reference evidence="9 10" key="1">
    <citation type="submission" date="2016-10" db="EMBL/GenBank/DDBJ databases">
        <authorList>
            <person name="de Groot N.N."/>
        </authorList>
    </citation>
    <scope>NUCLEOTIDE SEQUENCE [LARGE SCALE GENOMIC DNA]</scope>
    <source>
        <strain evidence="9 10">CCM7597</strain>
    </source>
</reference>
<keyword evidence="4 6" id="KW-1133">Transmembrane helix</keyword>
<sequence>MEALIIFVAQLVLVPIVTIRTILVVKGIRNVAAFIGIFEGFIYVISLGLVFSDLSNIWNMVAYAFGFGIGLFLGSLLETKLQIGYVTFQVNLMNRNEELVRTLRASGFGVTTYVGEGIEDHRYRLDVLAKRNREKEFMEIIDHMDPKAFVVSYEPRTFKGGFLTKRMKKRQEQAESNA</sequence>
<dbReference type="EMBL" id="FNQR01000024">
    <property type="protein sequence ID" value="SEB17932.1"/>
    <property type="molecule type" value="Genomic_DNA"/>
</dbReference>
<evidence type="ECO:0000256" key="1">
    <source>
        <dbReference type="ARBA" id="ARBA00004651"/>
    </source>
</evidence>
<dbReference type="NCBIfam" id="NF003194">
    <property type="entry name" value="PRK04164.1-5"/>
    <property type="match status" value="1"/>
</dbReference>
<feature type="domain" description="DUF2179" evidence="7">
    <location>
        <begin position="108"/>
        <end position="160"/>
    </location>
</feature>
<feature type="transmembrane region" description="Helical" evidence="6">
    <location>
        <begin position="6"/>
        <end position="25"/>
    </location>
</feature>
<evidence type="ECO:0000259" key="7">
    <source>
        <dbReference type="Pfam" id="PF10035"/>
    </source>
</evidence>
<dbReference type="InterPro" id="IPR019264">
    <property type="entry name" value="DUF2179"/>
</dbReference>
<dbReference type="Pfam" id="PF18955">
    <property type="entry name" value="DUF5698"/>
    <property type="match status" value="1"/>
</dbReference>
<comment type="subcellular location">
    <subcellularLocation>
        <location evidence="1 6">Cell membrane</location>
        <topology evidence="1 6">Multi-pass membrane protein</topology>
    </subcellularLocation>
</comment>
<evidence type="ECO:0000256" key="2">
    <source>
        <dbReference type="ARBA" id="ARBA00022475"/>
    </source>
</evidence>
<keyword evidence="3 6" id="KW-0812">Transmembrane</keyword>
<dbReference type="HAMAP" id="MF_01515">
    <property type="entry name" value="UPF0316"/>
    <property type="match status" value="1"/>
</dbReference>
<feature type="transmembrane region" description="Helical" evidence="6">
    <location>
        <begin position="32"/>
        <end position="51"/>
    </location>
</feature>
<proteinExistence type="inferred from homology"/>
<evidence type="ECO:0000313" key="10">
    <source>
        <dbReference type="Proteomes" id="UP000198584"/>
    </source>
</evidence>
<gene>
    <name evidence="9" type="ORF">SAMN05421743_1241</name>
</gene>
<name>A0A1H4H9Z9_9BACI</name>
<evidence type="ECO:0000256" key="5">
    <source>
        <dbReference type="ARBA" id="ARBA00023136"/>
    </source>
</evidence>
<dbReference type="Pfam" id="PF10035">
    <property type="entry name" value="DUF2179"/>
    <property type="match status" value="1"/>
</dbReference>